<dbReference type="Gene3D" id="3.30.300.30">
    <property type="match status" value="1"/>
</dbReference>
<dbReference type="InterPro" id="IPR049552">
    <property type="entry name" value="PKS_DH_N"/>
</dbReference>
<gene>
    <name evidence="21" type="ORF">FCIRC_4264</name>
</gene>
<dbReference type="InterPro" id="IPR014031">
    <property type="entry name" value="Ketoacyl_synth_C"/>
</dbReference>
<dbReference type="SMART" id="SM00825">
    <property type="entry name" value="PKS_KS"/>
    <property type="match status" value="1"/>
</dbReference>
<feature type="domain" description="Carrier" evidence="18">
    <location>
        <begin position="2377"/>
        <end position="2454"/>
    </location>
</feature>
<dbReference type="Gene3D" id="3.40.50.720">
    <property type="entry name" value="NAD(P)-binding Rossmann-like Domain"/>
    <property type="match status" value="3"/>
</dbReference>
<evidence type="ECO:0000313" key="21">
    <source>
        <dbReference type="EMBL" id="KAF5683756.1"/>
    </source>
</evidence>
<feature type="compositionally biased region" description="Low complexity" evidence="17">
    <location>
        <begin position="2482"/>
        <end position="2492"/>
    </location>
</feature>
<reference evidence="21 22" key="2">
    <citation type="submission" date="2020-05" db="EMBL/GenBank/DDBJ databases">
        <title>Identification and distribution of gene clusters putatively required for synthesis of sphingolipid metabolism inhibitors in phylogenetically diverse species of the filamentous fungus Fusarium.</title>
        <authorList>
            <person name="Kim H.-S."/>
            <person name="Busman M."/>
            <person name="Brown D.W."/>
            <person name="Divon H."/>
            <person name="Uhlig S."/>
            <person name="Proctor R.H."/>
        </authorList>
    </citation>
    <scope>NUCLEOTIDE SEQUENCE [LARGE SCALE GENOMIC DNA]</scope>
    <source>
        <strain evidence="21 22">NRRL 25331</strain>
    </source>
</reference>
<evidence type="ECO:0000256" key="16">
    <source>
        <dbReference type="PROSITE-ProRule" id="PRU01363"/>
    </source>
</evidence>
<evidence type="ECO:0000256" key="1">
    <source>
        <dbReference type="ARBA" id="ARBA00004685"/>
    </source>
</evidence>
<dbReference type="Pfam" id="PF16197">
    <property type="entry name" value="KAsynt_C_assoc"/>
    <property type="match status" value="1"/>
</dbReference>
<dbReference type="InterPro" id="IPR006162">
    <property type="entry name" value="Ppantetheine_attach_site"/>
</dbReference>
<evidence type="ECO:0000256" key="8">
    <source>
        <dbReference type="ARBA" id="ARBA00023002"/>
    </source>
</evidence>
<evidence type="ECO:0000256" key="5">
    <source>
        <dbReference type="ARBA" id="ARBA00022603"/>
    </source>
</evidence>
<dbReference type="CDD" id="cd05930">
    <property type="entry name" value="A_NRPS"/>
    <property type="match status" value="1"/>
</dbReference>
<dbReference type="InterPro" id="IPR016039">
    <property type="entry name" value="Thiolase-like"/>
</dbReference>
<dbReference type="GO" id="GO:0008168">
    <property type="term" value="F:methyltransferase activity"/>
    <property type="evidence" value="ECO:0007669"/>
    <property type="project" value="UniProtKB-KW"/>
</dbReference>
<dbReference type="Gene3D" id="3.40.366.10">
    <property type="entry name" value="Malonyl-Coenzyme A Acyl Carrier Protein, domain 2"/>
    <property type="match status" value="1"/>
</dbReference>
<dbReference type="InterPro" id="IPR050091">
    <property type="entry name" value="PKS_NRPS_Biosynth_Enz"/>
</dbReference>
<evidence type="ECO:0000256" key="11">
    <source>
        <dbReference type="ARBA" id="ARBA00029443"/>
    </source>
</evidence>
<dbReference type="Gene3D" id="3.30.70.3290">
    <property type="match status" value="1"/>
</dbReference>
<keyword evidence="9" id="KW-0413">Isomerase</keyword>
<dbReference type="Gene3D" id="3.30.559.30">
    <property type="entry name" value="Nonribosomal peptide synthetase, condensation domain"/>
    <property type="match status" value="1"/>
</dbReference>
<dbReference type="InterPro" id="IPR029063">
    <property type="entry name" value="SAM-dependent_MTases_sf"/>
</dbReference>
<dbReference type="GO" id="GO:0009403">
    <property type="term" value="P:toxin biosynthetic process"/>
    <property type="evidence" value="ECO:0007669"/>
    <property type="project" value="UniProtKB-ARBA"/>
</dbReference>
<dbReference type="SUPFAM" id="SSF52151">
    <property type="entry name" value="FabD/lysophospholipase-like"/>
    <property type="match status" value="1"/>
</dbReference>
<dbReference type="InterPro" id="IPR014030">
    <property type="entry name" value="Ketoacyl_synth_N"/>
</dbReference>
<dbReference type="InterPro" id="IPR045851">
    <property type="entry name" value="AMP-bd_C_sf"/>
</dbReference>
<dbReference type="CDD" id="cd00833">
    <property type="entry name" value="PKS"/>
    <property type="match status" value="1"/>
</dbReference>
<evidence type="ECO:0000256" key="15">
    <source>
        <dbReference type="ARBA" id="ARBA00078730"/>
    </source>
</evidence>
<dbReference type="PROSITE" id="PS00606">
    <property type="entry name" value="KS3_1"/>
    <property type="match status" value="1"/>
</dbReference>
<evidence type="ECO:0000256" key="2">
    <source>
        <dbReference type="ARBA" id="ARBA00022450"/>
    </source>
</evidence>
<dbReference type="GO" id="GO:0016853">
    <property type="term" value="F:isomerase activity"/>
    <property type="evidence" value="ECO:0007669"/>
    <property type="project" value="UniProtKB-KW"/>
</dbReference>
<dbReference type="InterPro" id="IPR020845">
    <property type="entry name" value="AMP-binding_CS"/>
</dbReference>
<dbReference type="GO" id="GO:0016874">
    <property type="term" value="F:ligase activity"/>
    <property type="evidence" value="ECO:0007669"/>
    <property type="project" value="UniProtKB-KW"/>
</dbReference>
<evidence type="ECO:0000256" key="7">
    <source>
        <dbReference type="ARBA" id="ARBA00022737"/>
    </source>
</evidence>
<dbReference type="Pfam" id="PF07993">
    <property type="entry name" value="NAD_binding_4"/>
    <property type="match status" value="1"/>
</dbReference>
<dbReference type="SUPFAM" id="SSF53335">
    <property type="entry name" value="S-adenosyl-L-methionine-dependent methyltransferases"/>
    <property type="match status" value="1"/>
</dbReference>
<dbReference type="InterPro" id="IPR036291">
    <property type="entry name" value="NAD(P)-bd_dom_sf"/>
</dbReference>
<dbReference type="SMART" id="SM00822">
    <property type="entry name" value="PKS_KR"/>
    <property type="match status" value="1"/>
</dbReference>
<dbReference type="NCBIfam" id="TIGR01733">
    <property type="entry name" value="AA-adenyl-dom"/>
    <property type="match status" value="1"/>
</dbReference>
<dbReference type="SUPFAM" id="SSF47336">
    <property type="entry name" value="ACP-like"/>
    <property type="match status" value="2"/>
</dbReference>
<dbReference type="SMART" id="SM00826">
    <property type="entry name" value="PKS_DH"/>
    <property type="match status" value="1"/>
</dbReference>
<feature type="domain" description="Carrier" evidence="18">
    <location>
        <begin position="3503"/>
        <end position="3580"/>
    </location>
</feature>
<feature type="domain" description="Ketosynthase family 3 (KS3)" evidence="19">
    <location>
        <begin position="8"/>
        <end position="439"/>
    </location>
</feature>
<evidence type="ECO:0000259" key="19">
    <source>
        <dbReference type="PROSITE" id="PS52004"/>
    </source>
</evidence>
<evidence type="ECO:0000256" key="9">
    <source>
        <dbReference type="ARBA" id="ARBA00023235"/>
    </source>
</evidence>
<dbReference type="SUPFAM" id="SSF52777">
    <property type="entry name" value="CoA-dependent acyltransferases"/>
    <property type="match status" value="2"/>
</dbReference>
<dbReference type="SUPFAM" id="SSF51735">
    <property type="entry name" value="NAD(P)-binding Rossmann-fold domains"/>
    <property type="match status" value="2"/>
</dbReference>
<dbReference type="InterPro" id="IPR001242">
    <property type="entry name" value="Condensation_dom"/>
</dbReference>
<dbReference type="InterPro" id="IPR042104">
    <property type="entry name" value="PKS_dehydratase_sf"/>
</dbReference>
<protein>
    <recommendedName>
        <fullName evidence="12">Fusarin C synthetase</fullName>
    </recommendedName>
    <alternativeName>
        <fullName evidence="14">Fusarin C cluster PKS/NRPS FUS1</fullName>
    </alternativeName>
    <alternativeName>
        <fullName evidence="13">Fusarin biosynthesis megasynthetase</fullName>
    </alternativeName>
    <alternativeName>
        <fullName evidence="15">Fusarin biosynthesis protein 1</fullName>
    </alternativeName>
</protein>
<dbReference type="InterPro" id="IPR020807">
    <property type="entry name" value="PKS_DH"/>
</dbReference>
<dbReference type="Gene3D" id="1.10.1200.10">
    <property type="entry name" value="ACP-like"/>
    <property type="match status" value="2"/>
</dbReference>
<dbReference type="PROSITE" id="PS50075">
    <property type="entry name" value="CARRIER"/>
    <property type="match status" value="2"/>
</dbReference>
<dbReference type="Gene3D" id="3.30.559.10">
    <property type="entry name" value="Chloramphenicol acetyltransferase-like domain"/>
    <property type="match status" value="1"/>
</dbReference>
<comment type="similarity">
    <text evidence="11">In the C-terminal section; belongs to the NRP synthetase family.</text>
</comment>
<dbReference type="InterPro" id="IPR013120">
    <property type="entry name" value="FAR_NAD-bd"/>
</dbReference>
<dbReference type="InterPro" id="IPR020841">
    <property type="entry name" value="PKS_Beta-ketoAc_synthase_dom"/>
</dbReference>
<dbReference type="InterPro" id="IPR010071">
    <property type="entry name" value="AA_adenyl_dom"/>
</dbReference>
<dbReference type="SUPFAM" id="SSF55048">
    <property type="entry name" value="Probable ACP-binding domain of malonyl-CoA ACP transacylase"/>
    <property type="match status" value="1"/>
</dbReference>
<dbReference type="InterPro" id="IPR009081">
    <property type="entry name" value="PP-bd_ACP"/>
</dbReference>
<dbReference type="InterPro" id="IPR000873">
    <property type="entry name" value="AMP-dep_synth/lig_dom"/>
</dbReference>
<dbReference type="FunFam" id="3.40.47.10:FF:000019">
    <property type="entry name" value="Polyketide synthase type I"/>
    <property type="match status" value="1"/>
</dbReference>
<dbReference type="Pfam" id="PF00109">
    <property type="entry name" value="ketoacyl-synt"/>
    <property type="match status" value="1"/>
</dbReference>
<dbReference type="Gene3D" id="3.40.50.150">
    <property type="entry name" value="Vaccinia Virus protein VP39"/>
    <property type="match status" value="1"/>
</dbReference>
<dbReference type="EMBL" id="JAAQPE010000138">
    <property type="protein sequence ID" value="KAF5683756.1"/>
    <property type="molecule type" value="Genomic_DNA"/>
</dbReference>
<dbReference type="InterPro" id="IPR032821">
    <property type="entry name" value="PKS_assoc"/>
</dbReference>
<dbReference type="PROSITE" id="PS52019">
    <property type="entry name" value="PKS_MFAS_DH"/>
    <property type="match status" value="1"/>
</dbReference>
<reference evidence="22" key="1">
    <citation type="journal article" date="2020" name="BMC Genomics">
        <title>Correction to: Identification and distribution of gene clusters required for synthesis of sphingolipid metabolism inhibitors in diverse species of the filamentous fungus Fusarium.</title>
        <authorList>
            <person name="Kim H.S."/>
            <person name="Lohmar J.M."/>
            <person name="Busman M."/>
            <person name="Brown D.W."/>
            <person name="Naumann T.A."/>
            <person name="Divon H.H."/>
            <person name="Lysoe E."/>
            <person name="Uhlig S."/>
            <person name="Proctor R.H."/>
        </authorList>
    </citation>
    <scope>NUCLEOTIDE SEQUENCE [LARGE SCALE GENOMIC DNA]</scope>
    <source>
        <strain evidence="22">NRRL 25331</strain>
    </source>
</reference>
<keyword evidence="3" id="KW-0597">Phosphoprotein</keyword>
<dbReference type="CDD" id="cd19532">
    <property type="entry name" value="C_PKS-NRPS"/>
    <property type="match status" value="1"/>
</dbReference>
<feature type="compositionally biased region" description="Polar residues" evidence="17">
    <location>
        <begin position="2493"/>
        <end position="2518"/>
    </location>
</feature>
<dbReference type="InterPro" id="IPR020806">
    <property type="entry name" value="PKS_PP-bd"/>
</dbReference>
<evidence type="ECO:0000256" key="17">
    <source>
        <dbReference type="SAM" id="MobiDB-lite"/>
    </source>
</evidence>
<dbReference type="InterPro" id="IPR014043">
    <property type="entry name" value="Acyl_transferase_dom"/>
</dbReference>
<feature type="domain" description="PKS/mFAS DH" evidence="20">
    <location>
        <begin position="933"/>
        <end position="1229"/>
    </location>
</feature>
<dbReference type="GO" id="GO:0004315">
    <property type="term" value="F:3-oxoacyl-[acyl-carrier-protein] synthase activity"/>
    <property type="evidence" value="ECO:0007669"/>
    <property type="project" value="InterPro"/>
</dbReference>
<dbReference type="SUPFAM" id="SSF53901">
    <property type="entry name" value="Thiolase-like"/>
    <property type="match status" value="1"/>
</dbReference>
<dbReference type="Pfam" id="PF08659">
    <property type="entry name" value="KR"/>
    <property type="match status" value="1"/>
</dbReference>
<dbReference type="Pfam" id="PF00698">
    <property type="entry name" value="Acyl_transf_1"/>
    <property type="match status" value="1"/>
</dbReference>
<dbReference type="Pfam" id="PF00668">
    <property type="entry name" value="Condensation"/>
    <property type="match status" value="1"/>
</dbReference>
<dbReference type="Pfam" id="PF00501">
    <property type="entry name" value="AMP-binding"/>
    <property type="match status" value="1"/>
</dbReference>
<dbReference type="InterPro" id="IPR016036">
    <property type="entry name" value="Malonyl_transacylase_ACP-bd"/>
</dbReference>
<evidence type="ECO:0000256" key="3">
    <source>
        <dbReference type="ARBA" id="ARBA00022553"/>
    </source>
</evidence>
<dbReference type="GO" id="GO:0004312">
    <property type="term" value="F:fatty acid synthase activity"/>
    <property type="evidence" value="ECO:0007669"/>
    <property type="project" value="TreeGrafter"/>
</dbReference>
<evidence type="ECO:0000256" key="13">
    <source>
        <dbReference type="ARBA" id="ARBA00077464"/>
    </source>
</evidence>
<dbReference type="Gene3D" id="3.10.129.110">
    <property type="entry name" value="Polyketide synthase dehydratase"/>
    <property type="match status" value="1"/>
</dbReference>
<dbReference type="Pfam" id="PF00550">
    <property type="entry name" value="PP-binding"/>
    <property type="match status" value="2"/>
</dbReference>
<keyword evidence="4" id="KW-0436">Ligase</keyword>
<dbReference type="InterPro" id="IPR013968">
    <property type="entry name" value="PKS_KR"/>
</dbReference>
<dbReference type="Gene3D" id="3.40.47.10">
    <property type="match status" value="1"/>
</dbReference>
<comment type="pathway">
    <text evidence="1">Mycotoxin biosynthesis.</text>
</comment>
<proteinExistence type="inferred from homology"/>
<dbReference type="InterPro" id="IPR023213">
    <property type="entry name" value="CAT-like_dom_sf"/>
</dbReference>
<dbReference type="PANTHER" id="PTHR43775:SF20">
    <property type="entry name" value="HYBRID PKS-NRPS SYNTHETASE APDA"/>
    <property type="match status" value="1"/>
</dbReference>
<dbReference type="GO" id="GO:0016491">
    <property type="term" value="F:oxidoreductase activity"/>
    <property type="evidence" value="ECO:0007669"/>
    <property type="project" value="UniProtKB-KW"/>
</dbReference>
<evidence type="ECO:0000256" key="12">
    <source>
        <dbReference type="ARBA" id="ARBA00070886"/>
    </source>
</evidence>
<keyword evidence="10" id="KW-0511">Multifunctional enzyme</keyword>
<keyword evidence="2" id="KW-0596">Phosphopantetheine</keyword>
<accession>A0A8H5U6U2</accession>
<dbReference type="Pfam" id="PF02801">
    <property type="entry name" value="Ketoacyl-synt_C"/>
    <property type="match status" value="1"/>
</dbReference>
<feature type="active site" description="Proton donor; for dehydratase activity" evidence="16">
    <location>
        <position position="1139"/>
    </location>
</feature>
<evidence type="ECO:0000256" key="14">
    <source>
        <dbReference type="ARBA" id="ARBA00078223"/>
    </source>
</evidence>
<dbReference type="InterPro" id="IPR036736">
    <property type="entry name" value="ACP-like_sf"/>
</dbReference>
<feature type="region of interest" description="N-terminal hotdog fold" evidence="16">
    <location>
        <begin position="933"/>
        <end position="1066"/>
    </location>
</feature>
<dbReference type="SMART" id="SM00823">
    <property type="entry name" value="PKS_PP"/>
    <property type="match status" value="2"/>
</dbReference>
<evidence type="ECO:0000256" key="4">
    <source>
        <dbReference type="ARBA" id="ARBA00022598"/>
    </source>
</evidence>
<comment type="caution">
    <text evidence="21">The sequence shown here is derived from an EMBL/GenBank/DDBJ whole genome shotgun (WGS) entry which is preliminary data.</text>
</comment>
<keyword evidence="8" id="KW-0560">Oxidoreductase</keyword>
<evidence type="ECO:0000259" key="20">
    <source>
        <dbReference type="PROSITE" id="PS52019"/>
    </source>
</evidence>
<dbReference type="PROSITE" id="PS00012">
    <property type="entry name" value="PHOSPHOPANTETHEINE"/>
    <property type="match status" value="1"/>
</dbReference>
<dbReference type="PROSITE" id="PS00455">
    <property type="entry name" value="AMP_BINDING"/>
    <property type="match status" value="1"/>
</dbReference>
<feature type="region of interest" description="Disordered" evidence="17">
    <location>
        <begin position="2457"/>
        <end position="2527"/>
    </location>
</feature>
<evidence type="ECO:0000313" key="22">
    <source>
        <dbReference type="Proteomes" id="UP000572754"/>
    </source>
</evidence>
<dbReference type="PROSITE" id="PS52004">
    <property type="entry name" value="KS3_2"/>
    <property type="match status" value="1"/>
</dbReference>
<dbReference type="InterPro" id="IPR049900">
    <property type="entry name" value="PKS_mFAS_DH"/>
</dbReference>
<dbReference type="InterPro" id="IPR042099">
    <property type="entry name" value="ANL_N_sf"/>
</dbReference>
<feature type="region of interest" description="C-terminal hotdog fold" evidence="16">
    <location>
        <begin position="1082"/>
        <end position="1229"/>
    </location>
</feature>
<evidence type="ECO:0000256" key="10">
    <source>
        <dbReference type="ARBA" id="ARBA00023268"/>
    </source>
</evidence>
<keyword evidence="7" id="KW-0677">Repeat</keyword>
<name>A0A8H5U6U2_FUSCI</name>
<keyword evidence="22" id="KW-1185">Reference proteome</keyword>
<dbReference type="Pfam" id="PF14765">
    <property type="entry name" value="PS-DH"/>
    <property type="match status" value="1"/>
</dbReference>
<organism evidence="21 22">
    <name type="scientific">Fusarium circinatum</name>
    <name type="common">Pitch canker fungus</name>
    <name type="synonym">Gibberella circinata</name>
    <dbReference type="NCBI Taxonomy" id="48490"/>
    <lineage>
        <taxon>Eukaryota</taxon>
        <taxon>Fungi</taxon>
        <taxon>Dikarya</taxon>
        <taxon>Ascomycota</taxon>
        <taxon>Pezizomycotina</taxon>
        <taxon>Sordariomycetes</taxon>
        <taxon>Hypocreomycetidae</taxon>
        <taxon>Hypocreales</taxon>
        <taxon>Nectriaceae</taxon>
        <taxon>Fusarium</taxon>
        <taxon>Fusarium fujikuroi species complex</taxon>
    </lineage>
</organism>
<dbReference type="InterPro" id="IPR057326">
    <property type="entry name" value="KR_dom"/>
</dbReference>
<dbReference type="InterPro" id="IPR018201">
    <property type="entry name" value="Ketoacyl_synth_AS"/>
</dbReference>
<dbReference type="PANTHER" id="PTHR43775">
    <property type="entry name" value="FATTY ACID SYNTHASE"/>
    <property type="match status" value="1"/>
</dbReference>
<keyword evidence="6" id="KW-0808">Transferase</keyword>
<dbReference type="InterPro" id="IPR001227">
    <property type="entry name" value="Ac_transferase_dom_sf"/>
</dbReference>
<evidence type="ECO:0000256" key="6">
    <source>
        <dbReference type="ARBA" id="ARBA00022679"/>
    </source>
</evidence>
<dbReference type="GO" id="GO:0006633">
    <property type="term" value="P:fatty acid biosynthetic process"/>
    <property type="evidence" value="ECO:0007669"/>
    <property type="project" value="InterPro"/>
</dbReference>
<dbReference type="GO" id="GO:0031177">
    <property type="term" value="F:phosphopantetheine binding"/>
    <property type="evidence" value="ECO:0007669"/>
    <property type="project" value="InterPro"/>
</dbReference>
<feature type="compositionally biased region" description="Polar residues" evidence="17">
    <location>
        <begin position="2460"/>
        <end position="2470"/>
    </location>
</feature>
<dbReference type="Proteomes" id="UP000572754">
    <property type="component" value="Unassembled WGS sequence"/>
</dbReference>
<evidence type="ECO:0000259" key="18">
    <source>
        <dbReference type="PROSITE" id="PS50075"/>
    </source>
</evidence>
<dbReference type="Pfam" id="PF21089">
    <property type="entry name" value="PKS_DH_N"/>
    <property type="match status" value="1"/>
</dbReference>
<dbReference type="InterPro" id="IPR016035">
    <property type="entry name" value="Acyl_Trfase/lysoPLipase"/>
</dbReference>
<dbReference type="SMART" id="SM00827">
    <property type="entry name" value="PKS_AT"/>
    <property type="match status" value="1"/>
</dbReference>
<sequence>MNGPTLPKEPIAIIGTACRFPGGATNPSKLWDLICEKRDVQSIIPNDRFNIEGFYSPNGDRNGCTDAKKAYLLTEDVRVFDASFFKMNPREVEAMDPQQRLLLEVVYEATEAAGLPMEDLKGSDTAVYVGSMTGDYHEMLIRDPHDMPKYMATGTARSILSNRISYLFDWKGPSMTIDTACSSSLVAVYDAVTALRNGISRIACVGGANLILGPEMMISESKLHMLSPTGRSRMWDASADGYARGEGVAAIMMKTLSQALQDGDHIEGVIREIGVNSDGRTNGITLPNSNAQKTLICQTYRNAGLDIFKDRCQFFEAHGTGTPAGDPLEARAIHEAFFSDGDVVNEPLYVGSVKTAIGHLEGCAGLAGLIKALEAVKRGIIPPNQLFESINPAIKPYATNLKLPTDVKPWPKLDLGSPRRASVNSFGFGGTNAHAIIEHFDNLPLPHFRGIFSTPLVLSANTENSLRLQISRLTDVIANSNEDQLHSIIVTLGQRRSQLPSRTFFSGHGPQSLCKKLRDATLENAVLPVANPDIPTGQVPRILGVFTGQGAQWPTMGREILKTSSCSRDLVACLEESLASLDEPPTWTITEQIMADEDSSRLSEAAISQPLCTAVQIMVVELLRKAGIKLDCVIGHSSGEITAAYAAGFLSAKDAIRVAYLRGVCARRAGGEDGAKGSMMAVGLSYEDASAFCAQRFSGLVDVAASNAPTSTTLSGDKASIDRAKTLLDEQGTFARVLKVDTAYHSHHMLPCAQPYLDLLQAAKIRCLPGDESVEWYSSVLGEQISSSLHGEALTGEYWVENMVNPVLFSVASELVAGATRACHVALEVGPHPALKGPFNQTYKRATGSQLPYQGTLARNIHDVEALSDSLGFLWSRLGKSAVDFTGYAHAFSQVPTATVAVGLPSYCWDHTQSFWKESRKSSKYRQRAGPPHPLLGYRSVEDTAGSMRWLNYLRLDDVPWLEGHKVEGQVVFPAAGYLVMAMESARAIDEAKNIQLIDLFDVHILNAIQLSEGSSPIETVFTLEIDNNDSSYTTARWALSTPVSGHDDSWRCNAKGKLRVEYGASNTTCILPPRTKTVASLTSVDVESFYNSLVSIGLEYNGEFKHLDRIDRQLGLATAHARHVVPVFSAMIHPAVLDAAFQSIFAAYCWPGDGTLQAPFVPTSFSSLRIINTGSLRDGEELAIESFLTDTSEREMTADMEIFQADNDEPVLQLRGLTCTSLLRPGPGNAKELYTRTEWEADIASGITSLGSENEDDESDLELVDLCERLSYFYLRQLNQKVGRHELPQMDWNFQRIFEWIDVLFPAIESGKHATIKREWSGDSREWLMKQATKFPGSIDLRLIQAVGENLAAVVRKQTTMLEHMVKDDMLNRFYKYGLGFGRANGYLGRISKQIAHQYPRMNILEIGAGTGGATKGILESLGMAFATYTFTDISTGFFEAAAEAFDRWAGKMVFKPLNIENDPVEQGYAEASYDFIIASNVLHATKSLATTLQNTRKLLKPGGHLLLLEVTSDIVRVKLMMSGLSGWWLGGDDGRRYGPTIPVSQWDSLLKQVGFSGVDRTTNDFVSEDKYMTSVMLSQAVDDRLQILRQPLTVPGDWLASRSITIVGGKYKGIAADIMKLLHNMLPGQHPSSPDTTLPTIHWIDSFEQLASQSVQPRSTLVLEDLDEPVLRALTDGKLRGVQRLMNQCRQVLWVSRGCQRDDPFAKMSIGLCRSLGSEYKHIHLQHIDVEGPITSSIAPVLLEAFIQFIYHLSLKSDDLVWSIEAELILREDKWFVPRIKTDQALNDRLNASKMKIQAHKTLEKDSIEIQQRRGQFSLSESVPSFILDNSSPSIEIVVTKSLLYSFTIGSMSSGYLCYGFTVSEPRKRVLAVSEHNRSKITVPPSFVWDLSASETDATTLLRRTALVVTADRLLGGIESSAVVLIHEPDEFLGAALQWKASDLGLKVLLTTSNSSRGSSDGIVFIHPLATERFVRKTLPQNIKAVIDLSGDDYNLVDSPLRRNLPSYCKIYQLRDIFGVDSQGISDPITHIVRDASLSSLDIRAAGPVVSPSDLAHKSVSVKDYATIVDFSAETTVSAAVQPLDGSRLFRSDKTYLLIGCTGGLGKALCRWMVSCGVRHLALTTRNVAAIDQVWLEELRLHGARVNLYQADVSDKLAMSVAYNQIISDMPPICGAANAALVLSDRTFSELKVDDFKTVFGPKVSGTLNLHELLQDEKLDFFIMFSSLASVVGNRGQANYAAANLFMSAIAEQRRAKGLAGSVMHIGMVLGVGYVTSTGTYETTLRNFNYMAISETDLLNMFSQAILVGRPDSHHDPELVTGLNRYSLVNESHDYFWRDNMRFCHHFVEEEHQERSSSTKVSITQRLSEAKGAAEMLAIVEEEFCAKLERLLQAETGSVKTSQSLLGLGVDSLVAAEIRSWFLKELDVDTPVLDILNTASISELCSRVSHHLPAPSVETETQSKTQVTKEAVKSLDPIGTSTATSSAPSTNNEPLASQTSPHSTQVSSEVDTNESTPLHPEIDRDGPLSFAQERLWFLRQFLRNPSTYNVTMHYHITGPLRLRDLERAFQQIVKRHESLRTSFFMDRETSRPRQEVHKLSRFKLEQKQNSTARLEYGTLQTYNYDLESGDVTRAVVLANSDEDYDLILGFHHIVLDGYSAQIMVRDIAMAYAGQPLPSKKKDYLDFAIAQKGTRLPHDTISYWKSEFQELPPTLPLFDFAETKMRIPLTDYTTRALERTLSADQSGNVRAAAKRLGVTPFHIHLATLQAVLFDLASVKDLCIGITDSNRNDSAHMDTVGFFVNLLPLRLKSFPSQSLTDLASKAKAKANSALSHSGIPFDVLLDELNLPRSTTHSPLFQVVLNYKMGSTQKVPLADCMAQLVAFKDADNPYDLAFDIETLNDGSTSVSIKTQEYLYTQSELSLVLDSYTQVLSLFNSDPSQTLSDITKPTAIQIRKALSLGKGDRIPSPGLDTLLHYFEEWVCRQPEETVIRTDRGESLTWRQLNALVNEIVVTLVDAGVEQGSRVAVYCEPGMYIVAVLMAIAQTGSVYVPLDTQNPIKRLQLMVDDCQPSVILVDGSTADKARDLETRAELINVCGIQSGLNAHEAVNRARGDGMGYIFYTSGTTGVPKAVVLTHTSLVHHFDAFIYYNKLKRCRMLQQAPLGFDMSLTQMALTIMLGGTLIVASQETRKDPMQIAKLMLSEKVTHTFMTPTLALSVIHHGYDYLRRCAHWEHASLAGEVVPAHLPHEFKGLGLRNLVLLNGYGPTEITIISTCGSDELSSSYHDTRNPSIGRPLPNYSCYILDDNLQPVRPGFAGELVIGGCGVAVGYLNRKHLTDARFLHDPFASSEDVARGWTRMYRTGDRARFLPDGRLCFIGRIDGDMQIKLRGFRIELQDIANTIVKTSNGVIAEAAVSLRQGETGAGDSAYLVAFAVISKASYPSDIKSYLDKLMKDLSLPRYMIPARIIPIDKLPMNASGKLDQALIDSYPLPLESSVVSQPLTDTQERLRLGWLKALPPIDTIIQPDTDFFAAGGNSLRIVSLREHIAREFGVTLSVFDLFQGSTLGEMAANIDGSCAHGQAVSSIDWDEETRIDTEISPVEGQVNTASEELEVVLTGSTGFLGLSILKSLVKDDHVSKVHCVAIRSSSNTIDPVFSSGRVVCYPGDLSLPRLGLSEDQFDQLAKTADRIIHNGADVSFLKTYQTLRNSNVTPTKELARLALKRRIPVHFVSTGGVVNLTGQDGLYEVSVSHFKPPTDGSEGYAATKWASEHILESFARHFNLPVWIHRPANITGANAPKSDLMQNIFHYSVKTSSLPDLTSWKGYFDFIPVEAVAEDIVSSIHETQDRMVYRHHCGAQKISVGNLASYLAAERGAIETVSLEEWLERARNAGLDGVTAAMVEKTLCHGGGIVPWLRKGIN</sequence>
<dbReference type="InterPro" id="IPR049551">
    <property type="entry name" value="PKS_DH_C"/>
</dbReference>
<keyword evidence="5" id="KW-0489">Methyltransferase</keyword>
<feature type="active site" description="Proton acceptor; for dehydratase activity" evidence="16">
    <location>
        <position position="965"/>
    </location>
</feature>
<dbReference type="SUPFAM" id="SSF56801">
    <property type="entry name" value="Acetyl-CoA synthetase-like"/>
    <property type="match status" value="1"/>
</dbReference>
<dbReference type="Gene3D" id="3.40.50.12780">
    <property type="entry name" value="N-terminal domain of ligase-like"/>
    <property type="match status" value="1"/>
</dbReference>
<dbReference type="InterPro" id="IPR013217">
    <property type="entry name" value="Methyltransf_12"/>
</dbReference>
<dbReference type="Pfam" id="PF08242">
    <property type="entry name" value="Methyltransf_12"/>
    <property type="match status" value="1"/>
</dbReference>
<dbReference type="GO" id="GO:0032259">
    <property type="term" value="P:methylation"/>
    <property type="evidence" value="ECO:0007669"/>
    <property type="project" value="UniProtKB-KW"/>
</dbReference>